<comment type="caution">
    <text evidence="2">The sequence shown here is derived from an EMBL/GenBank/DDBJ whole genome shotgun (WGS) entry which is preliminary data.</text>
</comment>
<feature type="transmembrane region" description="Helical" evidence="1">
    <location>
        <begin position="144"/>
        <end position="162"/>
    </location>
</feature>
<name>A0A645ADK4_9ZZZZ</name>
<feature type="transmembrane region" description="Helical" evidence="1">
    <location>
        <begin position="93"/>
        <end position="114"/>
    </location>
</feature>
<dbReference type="EMBL" id="VSSQ01013267">
    <property type="protein sequence ID" value="MPM51107.1"/>
    <property type="molecule type" value="Genomic_DNA"/>
</dbReference>
<feature type="transmembrane region" description="Helical" evidence="1">
    <location>
        <begin position="168"/>
        <end position="188"/>
    </location>
</feature>
<evidence type="ECO:0000313" key="2">
    <source>
        <dbReference type="EMBL" id="MPM51107.1"/>
    </source>
</evidence>
<dbReference type="AlphaFoldDB" id="A0A645ADK4"/>
<reference evidence="2" key="1">
    <citation type="submission" date="2019-08" db="EMBL/GenBank/DDBJ databases">
        <authorList>
            <person name="Kucharzyk K."/>
            <person name="Murdoch R.W."/>
            <person name="Higgins S."/>
            <person name="Loffler F."/>
        </authorList>
    </citation>
    <scope>NUCLEOTIDE SEQUENCE</scope>
</reference>
<feature type="transmembrane region" description="Helical" evidence="1">
    <location>
        <begin position="62"/>
        <end position="81"/>
    </location>
</feature>
<keyword evidence="1" id="KW-1133">Transmembrane helix</keyword>
<gene>
    <name evidence="2" type="ORF">SDC9_97853</name>
</gene>
<sequence length="195" mass="21779">MEDKQLNEKESLELIAQMIRNTQKKMEKGSGIPFLIWGYVTIAVSLTVWYLLGKTGNPNWNFLWFAIPVIGFPTMLLAMRKKTALPKTYIDKVISYVWIVVGVSALIPSMAIAVIHDFPVLFLVVLLISIGTAITGFVIKFLPLVISGFMGMLLSILCLTLRASLDSILVFAALFLLVQVIPGHILNYKSRRSHV</sequence>
<proteinExistence type="predicted"/>
<accession>A0A645ADK4</accession>
<feature type="transmembrane region" description="Helical" evidence="1">
    <location>
        <begin position="30"/>
        <end position="50"/>
    </location>
</feature>
<keyword evidence="1" id="KW-0812">Transmembrane</keyword>
<keyword evidence="1" id="KW-0472">Membrane</keyword>
<feature type="transmembrane region" description="Helical" evidence="1">
    <location>
        <begin position="120"/>
        <end position="139"/>
    </location>
</feature>
<protein>
    <submittedName>
        <fullName evidence="2">Uncharacterized protein</fullName>
    </submittedName>
</protein>
<organism evidence="2">
    <name type="scientific">bioreactor metagenome</name>
    <dbReference type="NCBI Taxonomy" id="1076179"/>
    <lineage>
        <taxon>unclassified sequences</taxon>
        <taxon>metagenomes</taxon>
        <taxon>ecological metagenomes</taxon>
    </lineage>
</organism>
<evidence type="ECO:0000256" key="1">
    <source>
        <dbReference type="SAM" id="Phobius"/>
    </source>
</evidence>